<reference evidence="3" key="1">
    <citation type="submission" date="2015-11" db="EMBL/GenBank/DDBJ databases">
        <title>Complete genome sequence of a polyethylene-glycol degrader Sphingopyxis macrogoltabida 203N (NBRC 111659).</title>
        <authorList>
            <person name="Yoshiyuki O."/>
            <person name="Shouta N."/>
            <person name="Nagata Y."/>
            <person name="Numata M."/>
            <person name="Tsuchikane K."/>
            <person name="Hosoyama A."/>
            <person name="Yamazoe A."/>
            <person name="Tsuda M."/>
            <person name="Fujita N."/>
            <person name="Kawai F."/>
        </authorList>
    </citation>
    <scope>NUCLEOTIDE SEQUENCE [LARGE SCALE GENOMIC DNA]</scope>
    <source>
        <strain evidence="3">203N</strain>
    </source>
</reference>
<accession>A0AAC8Z0H6</accession>
<dbReference type="EMBL" id="CP013344">
    <property type="protein sequence ID" value="AMU89332.1"/>
    <property type="molecule type" value="Genomic_DNA"/>
</dbReference>
<keyword evidence="1" id="KW-0732">Signal</keyword>
<protein>
    <submittedName>
        <fullName evidence="2">Uncharacterized protein</fullName>
    </submittedName>
</protein>
<keyword evidence="3" id="KW-1185">Reference proteome</keyword>
<feature type="signal peptide" evidence="1">
    <location>
        <begin position="1"/>
        <end position="15"/>
    </location>
</feature>
<name>A0AAC8Z0H6_SPHMC</name>
<organism evidence="2 3">
    <name type="scientific">Sphingopyxis macrogoltabida</name>
    <name type="common">Sphingomonas macrogoltabidus</name>
    <dbReference type="NCBI Taxonomy" id="33050"/>
    <lineage>
        <taxon>Bacteria</taxon>
        <taxon>Pseudomonadati</taxon>
        <taxon>Pseudomonadota</taxon>
        <taxon>Alphaproteobacteria</taxon>
        <taxon>Sphingomonadales</taxon>
        <taxon>Sphingomonadaceae</taxon>
        <taxon>Sphingopyxis</taxon>
    </lineage>
</organism>
<dbReference type="AlphaFoldDB" id="A0AAC8Z0H6"/>
<feature type="chain" id="PRO_5042020014" evidence="1">
    <location>
        <begin position="16"/>
        <end position="125"/>
    </location>
</feature>
<reference evidence="2 3" key="2">
    <citation type="journal article" date="2016" name="Genome Announc.">
        <title>Complete Genome Sequence of Sphingopyxis macrogoltabida Strain 203N (NBRC 111659), a Polyethylene Glycol Degrader.</title>
        <authorList>
            <person name="Ohtsubo Y."/>
            <person name="Nonoyama S."/>
            <person name="Nagata Y."/>
            <person name="Numata M."/>
            <person name="Tsuchikane K."/>
            <person name="Hosoyama A."/>
            <person name="Yamazoe A."/>
            <person name="Tsuda M."/>
            <person name="Fujita N."/>
            <person name="Kawai F."/>
        </authorList>
    </citation>
    <scope>NUCLEOTIDE SEQUENCE [LARGE SCALE GENOMIC DNA]</scope>
    <source>
        <strain evidence="2 3">203N</strain>
    </source>
</reference>
<evidence type="ECO:0000313" key="3">
    <source>
        <dbReference type="Proteomes" id="UP000076088"/>
    </source>
</evidence>
<evidence type="ECO:0000313" key="2">
    <source>
        <dbReference type="EMBL" id="AMU89332.1"/>
    </source>
</evidence>
<dbReference type="RefSeq" id="WP_054727456.1">
    <property type="nucleotide sequence ID" value="NZ_CP009429.1"/>
</dbReference>
<proteinExistence type="predicted"/>
<gene>
    <name evidence="2" type="ORF">ATM17_09815</name>
</gene>
<dbReference type="Proteomes" id="UP000076088">
    <property type="component" value="Chromosome"/>
</dbReference>
<sequence length="125" mass="13592">MILLSLSLMVASAVAPVPVAFWRTGDDGLSLRFYGEIERAIARDGRIREAVAGDVGVSFTLYAETNVHPLTSDSDHFSYRISLRAGPSFDAPLIARLDSRCVDDIPECAADLVARVADRIARRAD</sequence>
<dbReference type="KEGG" id="smaz:LH19_10020"/>
<evidence type="ECO:0000256" key="1">
    <source>
        <dbReference type="SAM" id="SignalP"/>
    </source>
</evidence>